<evidence type="ECO:0000313" key="2">
    <source>
        <dbReference type="EMBL" id="MFC7245561.1"/>
    </source>
</evidence>
<evidence type="ECO:0000313" key="3">
    <source>
        <dbReference type="Proteomes" id="UP001596392"/>
    </source>
</evidence>
<accession>A0ABW2H100</accession>
<feature type="compositionally biased region" description="Basic residues" evidence="1">
    <location>
        <begin position="95"/>
        <end position="116"/>
    </location>
</feature>
<feature type="region of interest" description="Disordered" evidence="1">
    <location>
        <begin position="71"/>
        <end position="116"/>
    </location>
</feature>
<dbReference type="Proteomes" id="UP001596392">
    <property type="component" value="Unassembled WGS sequence"/>
</dbReference>
<name>A0ABW2H100_9ACTN</name>
<evidence type="ECO:0000256" key="1">
    <source>
        <dbReference type="SAM" id="MobiDB-lite"/>
    </source>
</evidence>
<gene>
    <name evidence="2" type="ORF">ACFQO7_24060</name>
</gene>
<proteinExistence type="predicted"/>
<comment type="caution">
    <text evidence="2">The sequence shown here is derived from an EMBL/GenBank/DDBJ whole genome shotgun (WGS) entry which is preliminary data.</text>
</comment>
<protein>
    <submittedName>
        <fullName evidence="2">Uncharacterized protein</fullName>
    </submittedName>
</protein>
<organism evidence="2 3">
    <name type="scientific">Catellatospora aurea</name>
    <dbReference type="NCBI Taxonomy" id="1337874"/>
    <lineage>
        <taxon>Bacteria</taxon>
        <taxon>Bacillati</taxon>
        <taxon>Actinomycetota</taxon>
        <taxon>Actinomycetes</taxon>
        <taxon>Micromonosporales</taxon>
        <taxon>Micromonosporaceae</taxon>
        <taxon>Catellatospora</taxon>
    </lineage>
</organism>
<sequence>MLENRAVVPTHLPLPARRRHTCASSRTDGTFHLDVDHRLLDAWLLAMCKAREGTATPTVLERITFWLHTTRNAGPAARHPQSDSRAAAGPGRATPHARRPGPGRRMASRQRRIGAL</sequence>
<keyword evidence="3" id="KW-1185">Reference proteome</keyword>
<dbReference type="EMBL" id="JBHTAC010000027">
    <property type="protein sequence ID" value="MFC7245561.1"/>
    <property type="molecule type" value="Genomic_DNA"/>
</dbReference>
<reference evidence="3" key="1">
    <citation type="journal article" date="2019" name="Int. J. Syst. Evol. Microbiol.">
        <title>The Global Catalogue of Microorganisms (GCM) 10K type strain sequencing project: providing services to taxonomists for standard genome sequencing and annotation.</title>
        <authorList>
            <consortium name="The Broad Institute Genomics Platform"/>
            <consortium name="The Broad Institute Genome Sequencing Center for Infectious Disease"/>
            <person name="Wu L."/>
            <person name="Ma J."/>
        </authorList>
    </citation>
    <scope>NUCLEOTIDE SEQUENCE [LARGE SCALE GENOMIC DNA]</scope>
    <source>
        <strain evidence="3">CGMCC 1.9106</strain>
    </source>
</reference>
<dbReference type="RefSeq" id="WP_376808473.1">
    <property type="nucleotide sequence ID" value="NZ_JBHTAC010000027.1"/>
</dbReference>